<dbReference type="AlphaFoldDB" id="A0A6G7PXI5"/>
<dbReference type="KEGG" id="tav:G4V39_08090"/>
<dbReference type="InterPro" id="IPR031107">
    <property type="entry name" value="Small_HSP"/>
</dbReference>
<evidence type="ECO:0000256" key="1">
    <source>
        <dbReference type="PROSITE-ProRule" id="PRU00285"/>
    </source>
</evidence>
<dbReference type="CDD" id="cd06464">
    <property type="entry name" value="ACD_sHsps-like"/>
    <property type="match status" value="1"/>
</dbReference>
<evidence type="ECO:0000313" key="4">
    <source>
        <dbReference type="Proteomes" id="UP000502179"/>
    </source>
</evidence>
<dbReference type="PANTHER" id="PTHR11527">
    <property type="entry name" value="HEAT-SHOCK PROTEIN 20 FAMILY MEMBER"/>
    <property type="match status" value="1"/>
</dbReference>
<reference evidence="3 4" key="1">
    <citation type="submission" date="2020-02" db="EMBL/GenBank/DDBJ databases">
        <title>Genome analysis of Thermosulfuriphilus ammonigenes ST65T, an anaerobic thermophilic chemolithoautotrophic bacterium isolated from a deep-sea hydrothermal vent.</title>
        <authorList>
            <person name="Slobodkina G."/>
            <person name="Allioux M."/>
            <person name="Merkel A."/>
            <person name="Alain K."/>
            <person name="Jebbar M."/>
            <person name="Slobodkin A."/>
        </authorList>
    </citation>
    <scope>NUCLEOTIDE SEQUENCE [LARGE SCALE GENOMIC DNA]</scope>
    <source>
        <strain evidence="3 4">ST65</strain>
    </source>
</reference>
<name>A0A6G7PXI5_9BACT</name>
<dbReference type="Gene3D" id="2.60.40.790">
    <property type="match status" value="1"/>
</dbReference>
<proteinExistence type="inferred from homology"/>
<dbReference type="InterPro" id="IPR002068">
    <property type="entry name" value="A-crystallin/Hsp20_dom"/>
</dbReference>
<dbReference type="SUPFAM" id="SSF49764">
    <property type="entry name" value="HSP20-like chaperones"/>
    <property type="match status" value="1"/>
</dbReference>
<gene>
    <name evidence="3" type="ORF">G4V39_08090</name>
</gene>
<evidence type="ECO:0000256" key="2">
    <source>
        <dbReference type="RuleBase" id="RU003616"/>
    </source>
</evidence>
<dbReference type="RefSeq" id="WP_166032449.1">
    <property type="nucleotide sequence ID" value="NZ_CP048877.1"/>
</dbReference>
<dbReference type="Pfam" id="PF00011">
    <property type="entry name" value="HSP20"/>
    <property type="match status" value="1"/>
</dbReference>
<evidence type="ECO:0000313" key="3">
    <source>
        <dbReference type="EMBL" id="QIJ72231.1"/>
    </source>
</evidence>
<keyword evidence="4" id="KW-1185">Reference proteome</keyword>
<dbReference type="EMBL" id="CP048877">
    <property type="protein sequence ID" value="QIJ72231.1"/>
    <property type="molecule type" value="Genomic_DNA"/>
</dbReference>
<comment type="similarity">
    <text evidence="1 2">Belongs to the small heat shock protein (HSP20) family.</text>
</comment>
<dbReference type="InterPro" id="IPR008978">
    <property type="entry name" value="HSP20-like_chaperone"/>
</dbReference>
<protein>
    <submittedName>
        <fullName evidence="3">Hsp20/alpha crystallin family protein</fullName>
    </submittedName>
</protein>
<dbReference type="Proteomes" id="UP000502179">
    <property type="component" value="Chromosome"/>
</dbReference>
<sequence length="140" mass="15931">MPVIKIQVSQSLSEMERALSDMAQDLFGFVWSCTYPAYRAWVPEVDVYETPEEVVVLMPLPGVDKDHLRVTVHGDYLVVSGRRLRPKGPLRYHRMEIPYGSFERVVELPAGILPNMAQANYEDGILRIIFPKGSVRVEIS</sequence>
<accession>A0A6G7PXI5</accession>
<dbReference type="PROSITE" id="PS01031">
    <property type="entry name" value="SHSP"/>
    <property type="match status" value="1"/>
</dbReference>
<organism evidence="3 4">
    <name type="scientific">Thermosulfuriphilus ammonigenes</name>
    <dbReference type="NCBI Taxonomy" id="1936021"/>
    <lineage>
        <taxon>Bacteria</taxon>
        <taxon>Pseudomonadati</taxon>
        <taxon>Thermodesulfobacteriota</taxon>
        <taxon>Thermodesulfobacteria</taxon>
        <taxon>Thermodesulfobacteriales</taxon>
        <taxon>Thermodesulfobacteriaceae</taxon>
        <taxon>Thermosulfuriphilus</taxon>
    </lineage>
</organism>